<organism evidence="3 4">
    <name type="scientific">Channa striata</name>
    <name type="common">Snakehead murrel</name>
    <name type="synonym">Ophicephalus striatus</name>
    <dbReference type="NCBI Taxonomy" id="64152"/>
    <lineage>
        <taxon>Eukaryota</taxon>
        <taxon>Metazoa</taxon>
        <taxon>Chordata</taxon>
        <taxon>Craniata</taxon>
        <taxon>Vertebrata</taxon>
        <taxon>Euteleostomi</taxon>
        <taxon>Actinopterygii</taxon>
        <taxon>Neopterygii</taxon>
        <taxon>Teleostei</taxon>
        <taxon>Neoteleostei</taxon>
        <taxon>Acanthomorphata</taxon>
        <taxon>Anabantaria</taxon>
        <taxon>Anabantiformes</taxon>
        <taxon>Channoidei</taxon>
        <taxon>Channidae</taxon>
        <taxon>Channa</taxon>
    </lineage>
</organism>
<keyword evidence="4" id="KW-1185">Reference proteome</keyword>
<keyword evidence="1" id="KW-0645">Protease</keyword>
<feature type="domain" description="USP" evidence="2">
    <location>
        <begin position="109"/>
        <end position="414"/>
    </location>
</feature>
<dbReference type="InterPro" id="IPR050164">
    <property type="entry name" value="Peptidase_C19"/>
</dbReference>
<gene>
    <name evidence="3" type="ORF">Q5P01_004343</name>
</gene>
<dbReference type="Gene3D" id="3.90.70.10">
    <property type="entry name" value="Cysteine proteinases"/>
    <property type="match status" value="1"/>
</dbReference>
<evidence type="ECO:0000313" key="3">
    <source>
        <dbReference type="EMBL" id="KAK2859723.1"/>
    </source>
</evidence>
<dbReference type="CDD" id="cd02257">
    <property type="entry name" value="Peptidase_C19"/>
    <property type="match status" value="1"/>
</dbReference>
<keyword evidence="1" id="KW-0833">Ubl conjugation pathway</keyword>
<dbReference type="GO" id="GO:0005634">
    <property type="term" value="C:nucleus"/>
    <property type="evidence" value="ECO:0007669"/>
    <property type="project" value="TreeGrafter"/>
</dbReference>
<dbReference type="PANTHER" id="PTHR24006:SF915">
    <property type="entry name" value="UBIQUITIN CARBOXYL-TERMINAL HYDROLASE-RELATED"/>
    <property type="match status" value="1"/>
</dbReference>
<dbReference type="InterPro" id="IPR038765">
    <property type="entry name" value="Papain-like_cys_pep_sf"/>
</dbReference>
<name>A0AA88T155_CHASR</name>
<comment type="catalytic activity">
    <reaction evidence="1">
        <text>Thiol-dependent hydrolysis of ester, thioester, amide, peptide and isopeptide bonds formed by the C-terminal Gly of ubiquitin (a 76-residue protein attached to proteins as an intracellular targeting signal).</text>
        <dbReference type="EC" id="3.4.19.12"/>
    </reaction>
</comment>
<dbReference type="AlphaFoldDB" id="A0AA88T155"/>
<dbReference type="GO" id="GO:0000082">
    <property type="term" value="P:G1/S transition of mitotic cell cycle"/>
    <property type="evidence" value="ECO:0007669"/>
    <property type="project" value="TreeGrafter"/>
</dbReference>
<dbReference type="Proteomes" id="UP001187415">
    <property type="component" value="Unassembled WGS sequence"/>
</dbReference>
<evidence type="ECO:0000313" key="4">
    <source>
        <dbReference type="Proteomes" id="UP001187415"/>
    </source>
</evidence>
<dbReference type="PROSITE" id="PS50235">
    <property type="entry name" value="USP_3"/>
    <property type="match status" value="1"/>
</dbReference>
<dbReference type="EC" id="3.4.19.12" evidence="1"/>
<proteinExistence type="inferred from homology"/>
<dbReference type="PROSITE" id="PS00972">
    <property type="entry name" value="USP_1"/>
    <property type="match status" value="1"/>
</dbReference>
<dbReference type="Pfam" id="PF00443">
    <property type="entry name" value="UCH"/>
    <property type="match status" value="1"/>
</dbReference>
<dbReference type="InterPro" id="IPR028889">
    <property type="entry name" value="USP"/>
</dbReference>
<keyword evidence="1" id="KW-0378">Hydrolase</keyword>
<dbReference type="GO" id="GO:0005829">
    <property type="term" value="C:cytosol"/>
    <property type="evidence" value="ECO:0007669"/>
    <property type="project" value="TreeGrafter"/>
</dbReference>
<dbReference type="InterPro" id="IPR018200">
    <property type="entry name" value="USP_CS"/>
</dbReference>
<evidence type="ECO:0000256" key="1">
    <source>
        <dbReference type="RuleBase" id="RU366025"/>
    </source>
</evidence>
<evidence type="ECO:0000259" key="2">
    <source>
        <dbReference type="PROSITE" id="PS50235"/>
    </source>
</evidence>
<dbReference type="SUPFAM" id="SSF54001">
    <property type="entry name" value="Cysteine proteinases"/>
    <property type="match status" value="1"/>
</dbReference>
<keyword evidence="1" id="KW-0788">Thiol protease</keyword>
<dbReference type="PANTHER" id="PTHR24006">
    <property type="entry name" value="UBIQUITIN CARBOXYL-TERMINAL HYDROLASE"/>
    <property type="match status" value="1"/>
</dbReference>
<protein>
    <recommendedName>
        <fullName evidence="1">Ubiquitin carboxyl-terminal hydrolase</fullName>
        <ecNumber evidence="1">3.4.19.12</ecNumber>
    </recommendedName>
</protein>
<dbReference type="PROSITE" id="PS00973">
    <property type="entry name" value="USP_2"/>
    <property type="match status" value="1"/>
</dbReference>
<dbReference type="GO" id="GO:0006508">
    <property type="term" value="P:proteolysis"/>
    <property type="evidence" value="ECO:0007669"/>
    <property type="project" value="UniProtKB-KW"/>
</dbReference>
<accession>A0AA88T155</accession>
<comment type="caution">
    <text evidence="3">The sequence shown here is derived from an EMBL/GenBank/DDBJ whole genome shotgun (WGS) entry which is preliminary data.</text>
</comment>
<dbReference type="GO" id="GO:0016579">
    <property type="term" value="P:protein deubiquitination"/>
    <property type="evidence" value="ECO:0007669"/>
    <property type="project" value="InterPro"/>
</dbReference>
<dbReference type="GO" id="GO:0004843">
    <property type="term" value="F:cysteine-type deubiquitinase activity"/>
    <property type="evidence" value="ECO:0007669"/>
    <property type="project" value="UniProtKB-UniRule"/>
</dbReference>
<dbReference type="EMBL" id="JAUPFM010000002">
    <property type="protein sequence ID" value="KAK2859723.1"/>
    <property type="molecule type" value="Genomic_DNA"/>
</dbReference>
<sequence>MAESSKTTTSQRRCKLFDICRRKTKVGLLEEDQRGRRTHENPQESRCCADTTYENNQQTVRLNASTINVQRWLLGGNMHSSCANDSQQSLGDETQLDDFQEPVHQEIWLGFPNPAQICYMNSILQSLLTLRDFISDVSFEEEAWGSVPGAELIKTFMDIVRCHHSVDLLHKLQVLFSFKDVISVHAHEFQDISQKDAHEFLTSVLDQMRNLTPILSQTAAVLGTIYSCPIKENLVFKMQNTRTCNSCGLSSVRYEDFTNLSLNLLPEASVHEMLQDYLKETELEYRCDCGANTSRQQYNFVTLPKVLILHIKRFRFTPLLHLVKLSHPIILFRELMVTSSQTNGWYSLVSVISHLGNGGHTGHYVSDGLHPEADVYDPGDRWLSYNDSIVTDTTGATVCKNRKKTAYILFYERQI</sequence>
<reference evidence="3" key="1">
    <citation type="submission" date="2023-07" db="EMBL/GenBank/DDBJ databases">
        <title>Chromosome-level Genome Assembly of Striped Snakehead (Channa striata).</title>
        <authorList>
            <person name="Liu H."/>
        </authorList>
    </citation>
    <scope>NUCLEOTIDE SEQUENCE</scope>
    <source>
        <strain evidence="3">Gz</strain>
        <tissue evidence="3">Muscle</tissue>
    </source>
</reference>
<comment type="similarity">
    <text evidence="1">Belongs to the peptidase C19 family.</text>
</comment>
<dbReference type="InterPro" id="IPR001394">
    <property type="entry name" value="Peptidase_C19_UCH"/>
</dbReference>